<dbReference type="InterPro" id="IPR029479">
    <property type="entry name" value="Nitroreductase"/>
</dbReference>
<dbReference type="PANTHER" id="PTHR43673:SF10">
    <property type="entry name" value="NADH DEHYDROGENASE_NAD(P)H NITROREDUCTASE XCC3605-RELATED"/>
    <property type="match status" value="1"/>
</dbReference>
<feature type="domain" description="Nitroreductase" evidence="3">
    <location>
        <begin position="12"/>
        <end position="158"/>
    </location>
</feature>
<keyword evidence="2" id="KW-0560">Oxidoreductase</keyword>
<comment type="caution">
    <text evidence="4">The sequence shown here is derived from an EMBL/GenBank/DDBJ whole genome shotgun (WGS) entry which is preliminary data.</text>
</comment>
<dbReference type="GO" id="GO:0016491">
    <property type="term" value="F:oxidoreductase activity"/>
    <property type="evidence" value="ECO:0007669"/>
    <property type="project" value="UniProtKB-KW"/>
</dbReference>
<reference evidence="4" key="2">
    <citation type="submission" date="2021-04" db="EMBL/GenBank/DDBJ databases">
        <authorList>
            <person name="Gilroy R."/>
        </authorList>
    </citation>
    <scope>NUCLEOTIDE SEQUENCE</scope>
    <source>
        <strain evidence="4">ChiW7-2402</strain>
    </source>
</reference>
<dbReference type="CDD" id="cd02062">
    <property type="entry name" value="Nitro_FMN_reductase"/>
    <property type="match status" value="1"/>
</dbReference>
<evidence type="ECO:0000256" key="1">
    <source>
        <dbReference type="ARBA" id="ARBA00007118"/>
    </source>
</evidence>
<dbReference type="Proteomes" id="UP000824102">
    <property type="component" value="Unassembled WGS sequence"/>
</dbReference>
<evidence type="ECO:0000313" key="5">
    <source>
        <dbReference type="Proteomes" id="UP000824102"/>
    </source>
</evidence>
<accession>A0A9D2K160</accession>
<dbReference type="Pfam" id="PF00881">
    <property type="entry name" value="Nitroreductase"/>
    <property type="match status" value="1"/>
</dbReference>
<dbReference type="AlphaFoldDB" id="A0A9D2K160"/>
<evidence type="ECO:0000259" key="3">
    <source>
        <dbReference type="Pfam" id="PF00881"/>
    </source>
</evidence>
<organism evidence="4 5">
    <name type="scientific">Candidatus Gallimonas intestinavium</name>
    <dbReference type="NCBI Taxonomy" id="2838603"/>
    <lineage>
        <taxon>Bacteria</taxon>
        <taxon>Bacillati</taxon>
        <taxon>Bacillota</taxon>
        <taxon>Clostridia</taxon>
        <taxon>Candidatus Gallimonas</taxon>
    </lineage>
</organism>
<evidence type="ECO:0000313" key="4">
    <source>
        <dbReference type="EMBL" id="HIZ73314.1"/>
    </source>
</evidence>
<sequence>MELKDIEQLYLHRQSCRSFDPEKPVPDELLTEICRLALLAPSACNSQPWKLLAVTGEKAKELAAGVQDLGMNKFASDSPAFVVVLEGSGNLSATVGSRFKNTDFLHNDIGIMTAHLVLAADVAGLSTCILGWRNEKKLREILGLPDKTRIPHIVAVGYASEGYEIRAKKRKPQEETFSLLR</sequence>
<dbReference type="PANTHER" id="PTHR43673">
    <property type="entry name" value="NAD(P)H NITROREDUCTASE YDGI-RELATED"/>
    <property type="match status" value="1"/>
</dbReference>
<dbReference type="Gene3D" id="3.40.109.10">
    <property type="entry name" value="NADH Oxidase"/>
    <property type="match status" value="2"/>
</dbReference>
<comment type="similarity">
    <text evidence="1">Belongs to the nitroreductase family.</text>
</comment>
<dbReference type="EMBL" id="DXBB01000099">
    <property type="protein sequence ID" value="HIZ73314.1"/>
    <property type="molecule type" value="Genomic_DNA"/>
</dbReference>
<proteinExistence type="inferred from homology"/>
<evidence type="ECO:0000256" key="2">
    <source>
        <dbReference type="ARBA" id="ARBA00023002"/>
    </source>
</evidence>
<gene>
    <name evidence="4" type="ORF">H9964_07015</name>
</gene>
<protein>
    <submittedName>
        <fullName evidence="4">Nitroreductase family protein</fullName>
    </submittedName>
</protein>
<dbReference type="SUPFAM" id="SSF55469">
    <property type="entry name" value="FMN-dependent nitroreductase-like"/>
    <property type="match status" value="1"/>
</dbReference>
<dbReference type="InterPro" id="IPR000415">
    <property type="entry name" value="Nitroreductase-like"/>
</dbReference>
<name>A0A9D2K160_9FIRM</name>
<reference evidence="4" key="1">
    <citation type="journal article" date="2021" name="PeerJ">
        <title>Extensive microbial diversity within the chicken gut microbiome revealed by metagenomics and culture.</title>
        <authorList>
            <person name="Gilroy R."/>
            <person name="Ravi A."/>
            <person name="Getino M."/>
            <person name="Pursley I."/>
            <person name="Horton D.L."/>
            <person name="Alikhan N.F."/>
            <person name="Baker D."/>
            <person name="Gharbi K."/>
            <person name="Hall N."/>
            <person name="Watson M."/>
            <person name="Adriaenssens E.M."/>
            <person name="Foster-Nyarko E."/>
            <person name="Jarju S."/>
            <person name="Secka A."/>
            <person name="Antonio M."/>
            <person name="Oren A."/>
            <person name="Chaudhuri R.R."/>
            <person name="La Ragione R."/>
            <person name="Hildebrand F."/>
            <person name="Pallen M.J."/>
        </authorList>
    </citation>
    <scope>NUCLEOTIDE SEQUENCE</scope>
    <source>
        <strain evidence="4">ChiW7-2402</strain>
    </source>
</reference>